<evidence type="ECO:0000256" key="1">
    <source>
        <dbReference type="SAM" id="MobiDB-lite"/>
    </source>
</evidence>
<dbReference type="Gramene" id="AUR62027908-RA">
    <property type="protein sequence ID" value="AUR62027908-RA:cds"/>
    <property type="gene ID" value="AUR62027908"/>
</dbReference>
<feature type="domain" description="GAG-pre-integrase" evidence="2">
    <location>
        <begin position="447"/>
        <end position="505"/>
    </location>
</feature>
<dbReference type="InterPro" id="IPR054722">
    <property type="entry name" value="PolX-like_BBD"/>
</dbReference>
<dbReference type="Pfam" id="PF22936">
    <property type="entry name" value="Pol_BBD"/>
    <property type="match status" value="1"/>
</dbReference>
<dbReference type="Pfam" id="PF14244">
    <property type="entry name" value="Retrotran_gag_3"/>
    <property type="match status" value="1"/>
</dbReference>
<dbReference type="EnsemblPlants" id="AUR62027908-RA">
    <property type="protein sequence ID" value="AUR62027908-RA:cds"/>
    <property type="gene ID" value="AUR62027908"/>
</dbReference>
<dbReference type="Pfam" id="PF13976">
    <property type="entry name" value="gag_pre-integrs"/>
    <property type="match status" value="1"/>
</dbReference>
<reference evidence="5" key="2">
    <citation type="submission" date="2021-03" db="UniProtKB">
        <authorList>
            <consortium name="EnsemblPlants"/>
        </authorList>
    </citation>
    <scope>IDENTIFICATION</scope>
</reference>
<dbReference type="Proteomes" id="UP000596660">
    <property type="component" value="Unplaced"/>
</dbReference>
<organism evidence="5 6">
    <name type="scientific">Chenopodium quinoa</name>
    <name type="common">Quinoa</name>
    <dbReference type="NCBI Taxonomy" id="63459"/>
    <lineage>
        <taxon>Eukaryota</taxon>
        <taxon>Viridiplantae</taxon>
        <taxon>Streptophyta</taxon>
        <taxon>Embryophyta</taxon>
        <taxon>Tracheophyta</taxon>
        <taxon>Spermatophyta</taxon>
        <taxon>Magnoliopsida</taxon>
        <taxon>eudicotyledons</taxon>
        <taxon>Gunneridae</taxon>
        <taxon>Pentapetalae</taxon>
        <taxon>Caryophyllales</taxon>
        <taxon>Chenopodiaceae</taxon>
        <taxon>Chenopodioideae</taxon>
        <taxon>Atripliceae</taxon>
        <taxon>Chenopodium</taxon>
    </lineage>
</organism>
<proteinExistence type="predicted"/>
<evidence type="ECO:0000259" key="3">
    <source>
        <dbReference type="Pfam" id="PF14244"/>
    </source>
</evidence>
<sequence length="505" mass="56203">MAPRNSASNSGNSNSDPNTEVDPTQNPNYVYFLSNSDLATSKLVNIVFDGTSFNDWKRSMTIALAARNKSCFVDGSLNQPSNNSPNLRIWNRCNNLVISLILNSLEPSIARSVLYLKTARSIWLDLEERFSQSSGPQLFSVQQQLADISQGESEGISEFYTRIKQLWDQLDGLDPLPACVCTGCNCNLTQQLFKSKQSQRLIHFFMKVHDKFSHTKSTILMMNPLPTVTKAYSLLLQEQTHMNLYNIKNQQNVESAAFYAKKFNDTRTQFSNNRTYNSAGAKKVAASVQLDDSTILESADLVNFSVTQEQHKHILHYLEKQQNAEQGELFGGSSSLGLVVTSHLTGNLCLASSMHLTWILDSGASDHMCADISMFKTYSKLLDERLITIPDGKKLKVEHIGTVLLKSDITLNNVLHVPGFQFNLVSISKLCKDVSGSVSFTNDTCLLQGPSMIRPDLACSIAVEEAKLWHLRLGHMSFDKIKSIKGTDVHSCLAENLCQICPLAK</sequence>
<accession>A0A803MEL5</accession>
<dbReference type="PANTHER" id="PTHR37610:SF97">
    <property type="entry name" value="RETROTRANSPOSON GAG DOMAIN-CONTAINING PROTEIN"/>
    <property type="match status" value="1"/>
</dbReference>
<dbReference type="InterPro" id="IPR025724">
    <property type="entry name" value="GAG-pre-integrase_dom"/>
</dbReference>
<dbReference type="InterPro" id="IPR029472">
    <property type="entry name" value="Copia-like_N"/>
</dbReference>
<protein>
    <recommendedName>
        <fullName evidence="7">Retrotransposon Copia-like N-terminal domain-containing protein</fullName>
    </recommendedName>
</protein>
<feature type="region of interest" description="Disordered" evidence="1">
    <location>
        <begin position="1"/>
        <end position="26"/>
    </location>
</feature>
<name>A0A803MEL5_CHEQI</name>
<evidence type="ECO:0000259" key="4">
    <source>
        <dbReference type="Pfam" id="PF22936"/>
    </source>
</evidence>
<dbReference type="AlphaFoldDB" id="A0A803MEL5"/>
<feature type="domain" description="Retrovirus-related Pol polyprotein from transposon TNT 1-94-like beta-barrel" evidence="4">
    <location>
        <begin position="358"/>
        <end position="432"/>
    </location>
</feature>
<evidence type="ECO:0000313" key="5">
    <source>
        <dbReference type="EnsemblPlants" id="AUR62027908-RA:cds"/>
    </source>
</evidence>
<evidence type="ECO:0008006" key="7">
    <source>
        <dbReference type="Google" id="ProtNLM"/>
    </source>
</evidence>
<feature type="domain" description="Retrotransposon Copia-like N-terminal" evidence="3">
    <location>
        <begin position="36"/>
        <end position="80"/>
    </location>
</feature>
<dbReference type="PANTHER" id="PTHR37610">
    <property type="entry name" value="CCHC-TYPE DOMAIN-CONTAINING PROTEIN"/>
    <property type="match status" value="1"/>
</dbReference>
<feature type="compositionally biased region" description="Low complexity" evidence="1">
    <location>
        <begin position="1"/>
        <end position="18"/>
    </location>
</feature>
<evidence type="ECO:0000313" key="6">
    <source>
        <dbReference type="Proteomes" id="UP000596660"/>
    </source>
</evidence>
<evidence type="ECO:0000259" key="2">
    <source>
        <dbReference type="Pfam" id="PF13976"/>
    </source>
</evidence>
<keyword evidence="6" id="KW-1185">Reference proteome</keyword>
<reference evidence="5" key="1">
    <citation type="journal article" date="2017" name="Nature">
        <title>The genome of Chenopodium quinoa.</title>
        <authorList>
            <person name="Jarvis D.E."/>
            <person name="Ho Y.S."/>
            <person name="Lightfoot D.J."/>
            <person name="Schmoeckel S.M."/>
            <person name="Li B."/>
            <person name="Borm T.J.A."/>
            <person name="Ohyanagi H."/>
            <person name="Mineta K."/>
            <person name="Michell C.T."/>
            <person name="Saber N."/>
            <person name="Kharbatia N.M."/>
            <person name="Rupper R.R."/>
            <person name="Sharp A.R."/>
            <person name="Dally N."/>
            <person name="Boughton B.A."/>
            <person name="Woo Y.H."/>
            <person name="Gao G."/>
            <person name="Schijlen E.G.W.M."/>
            <person name="Guo X."/>
            <person name="Momin A.A."/>
            <person name="Negrao S."/>
            <person name="Al-Babili S."/>
            <person name="Gehring C."/>
            <person name="Roessner U."/>
            <person name="Jung C."/>
            <person name="Murphy K."/>
            <person name="Arold S.T."/>
            <person name="Gojobori T."/>
            <person name="van der Linden C.G."/>
            <person name="van Loo E.N."/>
            <person name="Jellen E.N."/>
            <person name="Maughan P.J."/>
            <person name="Tester M."/>
        </authorList>
    </citation>
    <scope>NUCLEOTIDE SEQUENCE [LARGE SCALE GENOMIC DNA]</scope>
    <source>
        <strain evidence="5">cv. PI 614886</strain>
    </source>
</reference>
<dbReference type="OMA" id="ITKQLCC"/>